<evidence type="ECO:0000313" key="3">
    <source>
        <dbReference type="Proteomes" id="UP000076154"/>
    </source>
</evidence>
<sequence length="534" mass="61299">MRLSELDGYTEFLEKEETGPSRRGYGDPRDLRAKYYMLDFKGWKRRLLELPLDIWHASEKYAAHTIDTWEPRERQPGEPEIPGDLLFPDVELDLEEDRCPEPPNRHEAMEVFKTIYAPGGTRRSTDGPAFPWRKQASFRNAIGQSAYPHRRSRIASVPMDIDEAPSVPPIPLIHSGATTNSRSRAGTELAAEAHPQNLVDRTPPCLEGETTRNMSPHPHHPRRGQCERREGSALQLYSDVSQRLEDLSSRMKVTYIDSLWMFRGTRISYNTAIYWSIPPNGSQDAILGKLLPRKQEHLPHPRTRRLNTAYASQSAFKHTQCTVSGQAQKRCQSWNRLLPRQTRQCATSSQHRALIGLGGPASWIARKFGGADMVAKFTNGPSLLVSWHNKGGNDSEDPRPLHVSYDIITGPELALVFGHVIVKDAKGTVKERWLFPTEEILREYCHHWNGEWTEGCEKIFERLYKEVKGPNPKAGSSQWREYLRWNNRGTGAPQHGHLEDEYFEEGLRKFERAFGRSWHKRPLDFLVVPERFEL</sequence>
<dbReference type="Proteomes" id="UP000076154">
    <property type="component" value="Unassembled WGS sequence"/>
</dbReference>
<dbReference type="InParanoid" id="A0A369KGV3"/>
<dbReference type="EMBL" id="LUEZ02000002">
    <property type="protein sequence ID" value="RDB30954.1"/>
    <property type="molecule type" value="Genomic_DNA"/>
</dbReference>
<protein>
    <submittedName>
        <fullName evidence="2">Uncharacterized protein</fullName>
    </submittedName>
</protein>
<dbReference type="OrthoDB" id="2921818at2759"/>
<evidence type="ECO:0000256" key="1">
    <source>
        <dbReference type="SAM" id="MobiDB-lite"/>
    </source>
</evidence>
<proteinExistence type="predicted"/>
<name>A0A369KGV3_HYPMA</name>
<organism evidence="2 3">
    <name type="scientific">Hypsizygus marmoreus</name>
    <name type="common">White beech mushroom</name>
    <name type="synonym">Agaricus marmoreus</name>
    <dbReference type="NCBI Taxonomy" id="39966"/>
    <lineage>
        <taxon>Eukaryota</taxon>
        <taxon>Fungi</taxon>
        <taxon>Dikarya</taxon>
        <taxon>Basidiomycota</taxon>
        <taxon>Agaricomycotina</taxon>
        <taxon>Agaricomycetes</taxon>
        <taxon>Agaricomycetidae</taxon>
        <taxon>Agaricales</taxon>
        <taxon>Tricholomatineae</taxon>
        <taxon>Lyophyllaceae</taxon>
        <taxon>Hypsizygus</taxon>
    </lineage>
</organism>
<comment type="caution">
    <text evidence="2">The sequence shown here is derived from an EMBL/GenBank/DDBJ whole genome shotgun (WGS) entry which is preliminary data.</text>
</comment>
<feature type="compositionally biased region" description="Basic and acidic residues" evidence="1">
    <location>
        <begin position="12"/>
        <end position="27"/>
    </location>
</feature>
<reference evidence="2" key="1">
    <citation type="submission" date="2018-04" db="EMBL/GenBank/DDBJ databases">
        <title>Whole genome sequencing of Hypsizygus marmoreus.</title>
        <authorList>
            <person name="Choi I.-G."/>
            <person name="Min B."/>
            <person name="Kim J.-G."/>
            <person name="Kim S."/>
            <person name="Oh Y.-L."/>
            <person name="Kong W.-S."/>
            <person name="Park H."/>
            <person name="Jeong J."/>
            <person name="Song E.-S."/>
        </authorList>
    </citation>
    <scope>NUCLEOTIDE SEQUENCE [LARGE SCALE GENOMIC DNA]</scope>
    <source>
        <strain evidence="2">51987-8</strain>
    </source>
</reference>
<gene>
    <name evidence="2" type="ORF">Hypma_000076</name>
</gene>
<accession>A0A369KGV3</accession>
<feature type="region of interest" description="Disordered" evidence="1">
    <location>
        <begin position="1"/>
        <end position="27"/>
    </location>
</feature>
<keyword evidence="3" id="KW-1185">Reference proteome</keyword>
<dbReference type="AlphaFoldDB" id="A0A369KGV3"/>
<evidence type="ECO:0000313" key="2">
    <source>
        <dbReference type="EMBL" id="RDB30954.1"/>
    </source>
</evidence>